<evidence type="ECO:0000256" key="1">
    <source>
        <dbReference type="SAM" id="SignalP"/>
    </source>
</evidence>
<proteinExistence type="predicted"/>
<dbReference type="PROSITE" id="PS51257">
    <property type="entry name" value="PROKAR_LIPOPROTEIN"/>
    <property type="match status" value="1"/>
</dbReference>
<dbReference type="RefSeq" id="WP_135084846.1">
    <property type="nucleotide sequence ID" value="NZ_SPDV01000009.1"/>
</dbReference>
<dbReference type="Proteomes" id="UP000298213">
    <property type="component" value="Unassembled WGS sequence"/>
</dbReference>
<sequence>MRILLVLPLLALGACSVDNDAANDQVKVEYNQQRIEKAASDAARTTKEVASGLGNVASSTGRAIKNEVGDIDVDVDVKRNRGDEATTNAQ</sequence>
<keyword evidence="3" id="KW-1185">Reference proteome</keyword>
<gene>
    <name evidence="2" type="ORF">E2493_06265</name>
</gene>
<dbReference type="OrthoDB" id="7597376at2"/>
<comment type="caution">
    <text evidence="2">The sequence shown here is derived from an EMBL/GenBank/DDBJ whole genome shotgun (WGS) entry which is preliminary data.</text>
</comment>
<keyword evidence="1" id="KW-0732">Signal</keyword>
<dbReference type="AlphaFoldDB" id="A0A4Y8ZX87"/>
<reference evidence="2 3" key="1">
    <citation type="submission" date="2019-03" db="EMBL/GenBank/DDBJ databases">
        <title>Genome sequence of Sphingomonas sp. 17J27-24.</title>
        <authorList>
            <person name="Kim M."/>
            <person name="Maeng S."/>
            <person name="Sathiyaraj S."/>
        </authorList>
    </citation>
    <scope>NUCLEOTIDE SEQUENCE [LARGE SCALE GENOMIC DNA]</scope>
    <source>
        <strain evidence="2 3">17J27-24</strain>
    </source>
</reference>
<evidence type="ECO:0000313" key="3">
    <source>
        <dbReference type="Proteomes" id="UP000298213"/>
    </source>
</evidence>
<accession>A0A4Y8ZX87</accession>
<dbReference type="EMBL" id="SPDV01000009">
    <property type="protein sequence ID" value="TFI59126.1"/>
    <property type="molecule type" value="Genomic_DNA"/>
</dbReference>
<name>A0A4Y8ZX87_9SPHN</name>
<feature type="signal peptide" evidence="1">
    <location>
        <begin position="1"/>
        <end position="21"/>
    </location>
</feature>
<organism evidence="2 3">
    <name type="scientific">Sphingomonas parva</name>
    <dbReference type="NCBI Taxonomy" id="2555898"/>
    <lineage>
        <taxon>Bacteria</taxon>
        <taxon>Pseudomonadati</taxon>
        <taxon>Pseudomonadota</taxon>
        <taxon>Alphaproteobacteria</taxon>
        <taxon>Sphingomonadales</taxon>
        <taxon>Sphingomonadaceae</taxon>
        <taxon>Sphingomonas</taxon>
    </lineage>
</organism>
<evidence type="ECO:0000313" key="2">
    <source>
        <dbReference type="EMBL" id="TFI59126.1"/>
    </source>
</evidence>
<protein>
    <submittedName>
        <fullName evidence="2">Uncharacterized protein</fullName>
    </submittedName>
</protein>
<feature type="chain" id="PRO_5021409574" evidence="1">
    <location>
        <begin position="22"/>
        <end position="90"/>
    </location>
</feature>